<keyword evidence="3" id="KW-1185">Reference proteome</keyword>
<name>A0A9W6HAL3_9MICO</name>
<dbReference type="EMBL" id="BSEN01000009">
    <property type="protein sequence ID" value="GLJ76548.1"/>
    <property type="molecule type" value="Genomic_DNA"/>
</dbReference>
<dbReference type="AlphaFoldDB" id="A0A9W6HAL3"/>
<evidence type="ECO:0000313" key="2">
    <source>
        <dbReference type="EMBL" id="GLJ76548.1"/>
    </source>
</evidence>
<evidence type="ECO:0000256" key="1">
    <source>
        <dbReference type="SAM" id="MobiDB-lite"/>
    </source>
</evidence>
<comment type="caution">
    <text evidence="2">The sequence shown here is derived from an EMBL/GenBank/DDBJ whole genome shotgun (WGS) entry which is preliminary data.</text>
</comment>
<feature type="compositionally biased region" description="Basic and acidic residues" evidence="1">
    <location>
        <begin position="21"/>
        <end position="33"/>
    </location>
</feature>
<reference evidence="2" key="1">
    <citation type="journal article" date="2014" name="Int. J. Syst. Evol. Microbiol.">
        <title>Complete genome sequence of Corynebacterium casei LMG S-19264T (=DSM 44701T), isolated from a smear-ripened cheese.</title>
        <authorList>
            <consortium name="US DOE Joint Genome Institute (JGI-PGF)"/>
            <person name="Walter F."/>
            <person name="Albersmeier A."/>
            <person name="Kalinowski J."/>
            <person name="Ruckert C."/>
        </authorList>
    </citation>
    <scope>NUCLEOTIDE SEQUENCE</scope>
    <source>
        <strain evidence="2">VKM Ac-1401</strain>
    </source>
</reference>
<feature type="region of interest" description="Disordered" evidence="1">
    <location>
        <begin position="14"/>
        <end position="38"/>
    </location>
</feature>
<protein>
    <submittedName>
        <fullName evidence="2">Uncharacterized protein</fullName>
    </submittedName>
</protein>
<dbReference type="Proteomes" id="UP001142372">
    <property type="component" value="Unassembled WGS sequence"/>
</dbReference>
<evidence type="ECO:0000313" key="3">
    <source>
        <dbReference type="Proteomes" id="UP001142372"/>
    </source>
</evidence>
<accession>A0A9W6HAL3</accession>
<proteinExistence type="predicted"/>
<gene>
    <name evidence="2" type="ORF">GCM10017584_21220</name>
</gene>
<reference evidence="2" key="2">
    <citation type="submission" date="2023-01" db="EMBL/GenBank/DDBJ databases">
        <authorList>
            <person name="Sun Q."/>
            <person name="Evtushenko L."/>
        </authorList>
    </citation>
    <scope>NUCLEOTIDE SEQUENCE</scope>
    <source>
        <strain evidence="2">VKM Ac-1401</strain>
    </source>
</reference>
<sequence>MGLDVRIDALVNEGHAGGVADEEKRRPVDDSGVHGDVPFYSQAEPELRLRSKGAAISLDTADADAVH</sequence>
<organism evidence="2 3">
    <name type="scientific">Leifsonia poae</name>
    <dbReference type="NCBI Taxonomy" id="110933"/>
    <lineage>
        <taxon>Bacteria</taxon>
        <taxon>Bacillati</taxon>
        <taxon>Actinomycetota</taxon>
        <taxon>Actinomycetes</taxon>
        <taxon>Micrococcales</taxon>
        <taxon>Microbacteriaceae</taxon>
        <taxon>Leifsonia</taxon>
    </lineage>
</organism>